<dbReference type="EMBL" id="CAJNOR010009298">
    <property type="protein sequence ID" value="CAF1643225.1"/>
    <property type="molecule type" value="Genomic_DNA"/>
</dbReference>
<dbReference type="OrthoDB" id="10064999at2759"/>
<accession>A0A815UCB9</accession>
<evidence type="ECO:0000313" key="2">
    <source>
        <dbReference type="EMBL" id="CAF1643225.1"/>
    </source>
</evidence>
<reference evidence="1" key="1">
    <citation type="submission" date="2021-02" db="EMBL/GenBank/DDBJ databases">
        <authorList>
            <person name="Nowell W R."/>
        </authorList>
    </citation>
    <scope>NUCLEOTIDE SEQUENCE</scope>
</reference>
<dbReference type="Proteomes" id="UP000663828">
    <property type="component" value="Unassembled WGS sequence"/>
</dbReference>
<gene>
    <name evidence="1" type="ORF">EDS130_LOCUS43542</name>
    <name evidence="2" type="ORF">XAT740_LOCUS53682</name>
</gene>
<keyword evidence="3" id="KW-1185">Reference proteome</keyword>
<evidence type="ECO:0000313" key="4">
    <source>
        <dbReference type="Proteomes" id="UP000663852"/>
    </source>
</evidence>
<protein>
    <submittedName>
        <fullName evidence="1">Uncharacterized protein</fullName>
    </submittedName>
</protein>
<name>A0A815UCB9_ADIRI</name>
<comment type="caution">
    <text evidence="1">The sequence shown here is derived from an EMBL/GenBank/DDBJ whole genome shotgun (WGS) entry which is preliminary data.</text>
</comment>
<dbReference type="AlphaFoldDB" id="A0A815UCB9"/>
<proteinExistence type="predicted"/>
<dbReference type="Proteomes" id="UP000663852">
    <property type="component" value="Unassembled WGS sequence"/>
</dbReference>
<organism evidence="1 4">
    <name type="scientific">Adineta ricciae</name>
    <name type="common">Rotifer</name>
    <dbReference type="NCBI Taxonomy" id="249248"/>
    <lineage>
        <taxon>Eukaryota</taxon>
        <taxon>Metazoa</taxon>
        <taxon>Spiralia</taxon>
        <taxon>Gnathifera</taxon>
        <taxon>Rotifera</taxon>
        <taxon>Eurotatoria</taxon>
        <taxon>Bdelloidea</taxon>
        <taxon>Adinetida</taxon>
        <taxon>Adinetidae</taxon>
        <taxon>Adineta</taxon>
    </lineage>
</organism>
<evidence type="ECO:0000313" key="1">
    <source>
        <dbReference type="EMBL" id="CAF1515722.1"/>
    </source>
</evidence>
<sequence length="93" mass="11135">MADDSTHFIDQCRLHFSRNPGALKLIGDFKKNHASIFPLSCYTRDDFIYRIVNRALRRQIIEGTLDLRFFLRKVHKELQSAYAWFESHYTVRQ</sequence>
<dbReference type="EMBL" id="CAJNOJ010000729">
    <property type="protein sequence ID" value="CAF1515722.1"/>
    <property type="molecule type" value="Genomic_DNA"/>
</dbReference>
<evidence type="ECO:0000313" key="3">
    <source>
        <dbReference type="Proteomes" id="UP000663828"/>
    </source>
</evidence>